<dbReference type="AlphaFoldDB" id="A0A1B7MSQ5"/>
<evidence type="ECO:0000313" key="2">
    <source>
        <dbReference type="EMBL" id="OAX35587.1"/>
    </source>
</evidence>
<reference evidence="2 3" key="1">
    <citation type="submission" date="2016-06" db="EMBL/GenBank/DDBJ databases">
        <title>Comparative genomics of the ectomycorrhizal sister species Rhizopogon vinicolor and Rhizopogon vesiculosus (Basidiomycota: Boletales) reveals a divergence of the mating type B locus.</title>
        <authorList>
            <consortium name="DOE Joint Genome Institute"/>
            <person name="Mujic A.B."/>
            <person name="Kuo A."/>
            <person name="Tritt A."/>
            <person name="Lipzen A."/>
            <person name="Chen C."/>
            <person name="Johnson J."/>
            <person name="Sharma A."/>
            <person name="Barry K."/>
            <person name="Grigoriev I.V."/>
            <person name="Spatafora J.W."/>
        </authorList>
    </citation>
    <scope>NUCLEOTIDE SEQUENCE [LARGE SCALE GENOMIC DNA]</scope>
    <source>
        <strain evidence="2 3">AM-OR11-026</strain>
    </source>
</reference>
<name>A0A1B7MSQ5_9AGAM</name>
<dbReference type="EMBL" id="KV448485">
    <property type="protein sequence ID" value="OAX35587.1"/>
    <property type="molecule type" value="Genomic_DNA"/>
</dbReference>
<organism evidence="2 3">
    <name type="scientific">Rhizopogon vinicolor AM-OR11-026</name>
    <dbReference type="NCBI Taxonomy" id="1314800"/>
    <lineage>
        <taxon>Eukaryota</taxon>
        <taxon>Fungi</taxon>
        <taxon>Dikarya</taxon>
        <taxon>Basidiomycota</taxon>
        <taxon>Agaricomycotina</taxon>
        <taxon>Agaricomycetes</taxon>
        <taxon>Agaricomycetidae</taxon>
        <taxon>Boletales</taxon>
        <taxon>Suillineae</taxon>
        <taxon>Rhizopogonaceae</taxon>
        <taxon>Rhizopogon</taxon>
    </lineage>
</organism>
<keyword evidence="3" id="KW-1185">Reference proteome</keyword>
<evidence type="ECO:0000313" key="3">
    <source>
        <dbReference type="Proteomes" id="UP000092154"/>
    </source>
</evidence>
<accession>A0A1B7MSQ5</accession>
<dbReference type="Proteomes" id="UP000092154">
    <property type="component" value="Unassembled WGS sequence"/>
</dbReference>
<feature type="region of interest" description="Disordered" evidence="1">
    <location>
        <begin position="53"/>
        <end position="87"/>
    </location>
</feature>
<proteinExistence type="predicted"/>
<evidence type="ECO:0000256" key="1">
    <source>
        <dbReference type="SAM" id="MobiDB-lite"/>
    </source>
</evidence>
<protein>
    <submittedName>
        <fullName evidence="2">Uncharacterized protein</fullName>
    </submittedName>
</protein>
<sequence>MSVRRQLDVVQLLITVHGALSTRVIHTLPVTTLSHSSPHLPTPPVISGLKRRCEEGEENQVERPRPSQGGDRITEAYLRSLQDRESM</sequence>
<gene>
    <name evidence="2" type="ORF">K503DRAFT_358221</name>
</gene>
<dbReference type="InParanoid" id="A0A1B7MSQ5"/>